<evidence type="ECO:0000256" key="7">
    <source>
        <dbReference type="ARBA" id="ARBA00022989"/>
    </source>
</evidence>
<dbReference type="InterPro" id="IPR001927">
    <property type="entry name" value="Na/Gal_symport"/>
</dbReference>
<keyword evidence="8 9" id="KW-0472">Membrane</keyword>
<name>A0AAP6WSG1_CLOPF</name>
<keyword evidence="2" id="KW-0813">Transport</keyword>
<dbReference type="CDD" id="cd17332">
    <property type="entry name" value="MFS_MelB_like"/>
    <property type="match status" value="1"/>
</dbReference>
<keyword evidence="3" id="KW-1003">Cell membrane</keyword>
<evidence type="ECO:0000256" key="1">
    <source>
        <dbReference type="ARBA" id="ARBA00004651"/>
    </source>
</evidence>
<accession>A0AAP6WSG1</accession>
<evidence type="ECO:0000313" key="11">
    <source>
        <dbReference type="Proteomes" id="UP000481454"/>
    </source>
</evidence>
<feature type="transmembrane region" description="Helical" evidence="9">
    <location>
        <begin position="229"/>
        <end position="251"/>
    </location>
</feature>
<dbReference type="NCBIfam" id="NF007749">
    <property type="entry name" value="PRK10429.1"/>
    <property type="match status" value="1"/>
</dbReference>
<feature type="transmembrane region" description="Helical" evidence="9">
    <location>
        <begin position="107"/>
        <end position="125"/>
    </location>
</feature>
<dbReference type="EMBL" id="JAALLZ010000012">
    <property type="protein sequence ID" value="NGU31541.1"/>
    <property type="molecule type" value="Genomic_DNA"/>
</dbReference>
<feature type="transmembrane region" description="Helical" evidence="9">
    <location>
        <begin position="328"/>
        <end position="349"/>
    </location>
</feature>
<evidence type="ECO:0000256" key="2">
    <source>
        <dbReference type="ARBA" id="ARBA00022448"/>
    </source>
</evidence>
<feature type="transmembrane region" description="Helical" evidence="9">
    <location>
        <begin position="263"/>
        <end position="282"/>
    </location>
</feature>
<feature type="transmembrane region" description="Helical" evidence="9">
    <location>
        <begin position="370"/>
        <end position="393"/>
    </location>
</feature>
<dbReference type="NCBIfam" id="TIGR00792">
    <property type="entry name" value="gph"/>
    <property type="match status" value="1"/>
</dbReference>
<comment type="caution">
    <text evidence="10">The sequence shown here is derived from an EMBL/GenBank/DDBJ whole genome shotgun (WGS) entry which is preliminary data.</text>
</comment>
<feature type="transmembrane region" description="Helical" evidence="9">
    <location>
        <begin position="405"/>
        <end position="425"/>
    </location>
</feature>
<keyword evidence="4" id="KW-0762">Sugar transport</keyword>
<evidence type="ECO:0000256" key="5">
    <source>
        <dbReference type="ARBA" id="ARBA00022692"/>
    </source>
</evidence>
<evidence type="ECO:0000256" key="9">
    <source>
        <dbReference type="SAM" id="Phobius"/>
    </source>
</evidence>
<dbReference type="GO" id="GO:0015293">
    <property type="term" value="F:symporter activity"/>
    <property type="evidence" value="ECO:0007669"/>
    <property type="project" value="UniProtKB-KW"/>
</dbReference>
<dbReference type="Gene3D" id="1.20.1250.20">
    <property type="entry name" value="MFS general substrate transporter like domains"/>
    <property type="match status" value="2"/>
</dbReference>
<dbReference type="Pfam" id="PF13347">
    <property type="entry name" value="MFS_2"/>
    <property type="match status" value="1"/>
</dbReference>
<proteinExistence type="predicted"/>
<protein>
    <submittedName>
        <fullName evidence="10">Melibiose:sodium transporter MelB</fullName>
    </submittedName>
</protein>
<dbReference type="AlphaFoldDB" id="A0AAP6WSG1"/>
<dbReference type="PANTHER" id="PTHR11328:SF36">
    <property type="entry name" value="MELIBIOSE PERMEASE"/>
    <property type="match status" value="1"/>
</dbReference>
<dbReference type="InterPro" id="IPR018043">
    <property type="entry name" value="Na/Gal_symport_CS"/>
</dbReference>
<feature type="transmembrane region" description="Helical" evidence="9">
    <location>
        <begin position="37"/>
        <end position="55"/>
    </location>
</feature>
<feature type="transmembrane region" description="Helical" evidence="9">
    <location>
        <begin position="146"/>
        <end position="167"/>
    </location>
</feature>
<dbReference type="InterPro" id="IPR039672">
    <property type="entry name" value="MFS_2"/>
</dbReference>
<dbReference type="GO" id="GO:0005886">
    <property type="term" value="C:plasma membrane"/>
    <property type="evidence" value="ECO:0007669"/>
    <property type="project" value="UniProtKB-SubCell"/>
</dbReference>
<keyword evidence="6" id="KW-0769">Symport</keyword>
<gene>
    <name evidence="10" type="primary">melB</name>
    <name evidence="10" type="ORF">G6Z34_15835</name>
</gene>
<sequence length="475" mass="52362">MKITSKEKYSFGIGAIGKDAVYNIVAIYFMFYLTDVLGISAGFIGGLFFVARIWDAVNDPIMGLVVDNTRTKWGKFRPWILIGTIINSIVLIFLFTDCGLTGKPLYVYVSIMYIIWGMTYTLMDVPYWSMLPNLTSDKKEREQISVIPRIFAALAGLTISSLGLKIVNILGRGNQRNGFLLFAIIVSVIFIVTISITVKNTREHNSSQVNQEKTTLKQMILVLVKNDQLIAFLALVLLFTIGQQIIASIQLYYFKYVTGSEGLFTVFVSFSGIATICGLFVFPKIVEKLSRIKVHILGCALPIIGILLLLIAGVIAPQNSLLVGLSGIIYSFGGGFFSGSQTVALADVVDYGEYKLGTRNESVIFSMQTLLVKISTAFGGLLTGLILATTGYVPNAVQSASTINGLRIVMTVVPVIFILLSIIVYKKFYKLNGELLSKVILTLEEKRRNEYGALTVDMGEISDIENRIELTKSNK</sequence>
<evidence type="ECO:0000256" key="8">
    <source>
        <dbReference type="ARBA" id="ARBA00023136"/>
    </source>
</evidence>
<dbReference type="SUPFAM" id="SSF103473">
    <property type="entry name" value="MFS general substrate transporter"/>
    <property type="match status" value="1"/>
</dbReference>
<feature type="transmembrane region" description="Helical" evidence="9">
    <location>
        <begin position="294"/>
        <end position="316"/>
    </location>
</feature>
<comment type="subcellular location">
    <subcellularLocation>
        <location evidence="1">Cell membrane</location>
        <topology evidence="1">Multi-pass membrane protein</topology>
    </subcellularLocation>
</comment>
<dbReference type="GO" id="GO:0008643">
    <property type="term" value="P:carbohydrate transport"/>
    <property type="evidence" value="ECO:0007669"/>
    <property type="project" value="InterPro"/>
</dbReference>
<evidence type="ECO:0000313" key="10">
    <source>
        <dbReference type="EMBL" id="NGU31541.1"/>
    </source>
</evidence>
<organism evidence="10 11">
    <name type="scientific">Clostridium perfringens</name>
    <dbReference type="NCBI Taxonomy" id="1502"/>
    <lineage>
        <taxon>Bacteria</taxon>
        <taxon>Bacillati</taxon>
        <taxon>Bacillota</taxon>
        <taxon>Clostridia</taxon>
        <taxon>Eubacteriales</taxon>
        <taxon>Clostridiaceae</taxon>
        <taxon>Clostridium</taxon>
    </lineage>
</organism>
<dbReference type="PROSITE" id="PS00872">
    <property type="entry name" value="NA_GALACTOSIDE_SYMP"/>
    <property type="match status" value="1"/>
</dbReference>
<evidence type="ECO:0000256" key="4">
    <source>
        <dbReference type="ARBA" id="ARBA00022597"/>
    </source>
</evidence>
<dbReference type="RefSeq" id="WP_003459025.1">
    <property type="nucleotide sequence ID" value="NZ_CATNXR010000010.1"/>
</dbReference>
<dbReference type="Proteomes" id="UP000481454">
    <property type="component" value="Unassembled WGS sequence"/>
</dbReference>
<dbReference type="InterPro" id="IPR036259">
    <property type="entry name" value="MFS_trans_sf"/>
</dbReference>
<dbReference type="GO" id="GO:0006814">
    <property type="term" value="P:sodium ion transport"/>
    <property type="evidence" value="ECO:0007669"/>
    <property type="project" value="InterPro"/>
</dbReference>
<feature type="transmembrane region" description="Helical" evidence="9">
    <location>
        <begin position="179"/>
        <end position="198"/>
    </location>
</feature>
<evidence type="ECO:0000256" key="3">
    <source>
        <dbReference type="ARBA" id="ARBA00022475"/>
    </source>
</evidence>
<feature type="transmembrane region" description="Helical" evidence="9">
    <location>
        <begin position="76"/>
        <end position="95"/>
    </location>
</feature>
<evidence type="ECO:0000256" key="6">
    <source>
        <dbReference type="ARBA" id="ARBA00022847"/>
    </source>
</evidence>
<reference evidence="10 11" key="1">
    <citation type="submission" date="2020-02" db="EMBL/GenBank/DDBJ databases">
        <title>Genomic Insights into the Phylogeny and Genetic Plasticity of the Human and Animal Enteric Pathogen Clostridium perfringens.</title>
        <authorList>
            <person name="Feng Y."/>
            <person name="Hu Y."/>
        </authorList>
    </citation>
    <scope>NUCLEOTIDE SEQUENCE [LARGE SCALE GENOMIC DNA]</scope>
    <source>
        <strain evidence="10 11">CP-40</strain>
    </source>
</reference>
<keyword evidence="5 9" id="KW-0812">Transmembrane</keyword>
<dbReference type="PANTHER" id="PTHR11328">
    <property type="entry name" value="MAJOR FACILITATOR SUPERFAMILY DOMAIN-CONTAINING PROTEIN"/>
    <property type="match status" value="1"/>
</dbReference>
<keyword evidence="7 9" id="KW-1133">Transmembrane helix</keyword>